<reference evidence="1" key="1">
    <citation type="journal article" date="2015" name="Nature">
        <title>Complex archaea that bridge the gap between prokaryotes and eukaryotes.</title>
        <authorList>
            <person name="Spang A."/>
            <person name="Saw J.H."/>
            <person name="Jorgensen S.L."/>
            <person name="Zaremba-Niedzwiedzka K."/>
            <person name="Martijn J."/>
            <person name="Lind A.E."/>
            <person name="van Eijk R."/>
            <person name="Schleper C."/>
            <person name="Guy L."/>
            <person name="Ettema T.J."/>
        </authorList>
    </citation>
    <scope>NUCLEOTIDE SEQUENCE</scope>
</reference>
<gene>
    <name evidence="1" type="ORF">LCGC14_0263860</name>
</gene>
<protein>
    <submittedName>
        <fullName evidence="1">Uncharacterized protein</fullName>
    </submittedName>
</protein>
<accession>A0A0F9UHM1</accession>
<evidence type="ECO:0000313" key="1">
    <source>
        <dbReference type="EMBL" id="KKN86827.1"/>
    </source>
</evidence>
<sequence length="291" mass="31079">MVTGAVDTIELKLVVDKAEMEQQLGQALVASGPPSAGAGPSKGGIPVEPGVKMGKSLAGIAKLGGIALGITALVKGSKVMTTTLGAFSTVMGAMVDVFLAPLMVQLLPVLEKLAKWIPIAQTAGETVADIVRDAKTTFEKGPTPATKFMLGGDQPPGETRERGELWKKLGKSVIQQIWEVIKDPSIYGDPRKEAEMRARIGLAPLRGRGEYTGEVAPQIGSLGGGQIPLRSLERILEFNNEQLKTFLERRAERPNIDLTINGDNIEDIMSEVRRQIETVMRDKAIPGFAGS</sequence>
<proteinExistence type="predicted"/>
<dbReference type="AlphaFoldDB" id="A0A0F9UHM1"/>
<organism evidence="1">
    <name type="scientific">marine sediment metagenome</name>
    <dbReference type="NCBI Taxonomy" id="412755"/>
    <lineage>
        <taxon>unclassified sequences</taxon>
        <taxon>metagenomes</taxon>
        <taxon>ecological metagenomes</taxon>
    </lineage>
</organism>
<comment type="caution">
    <text evidence="1">The sequence shown here is derived from an EMBL/GenBank/DDBJ whole genome shotgun (WGS) entry which is preliminary data.</text>
</comment>
<dbReference type="EMBL" id="LAZR01000143">
    <property type="protein sequence ID" value="KKN86827.1"/>
    <property type="molecule type" value="Genomic_DNA"/>
</dbReference>
<name>A0A0F9UHM1_9ZZZZ</name>